<evidence type="ECO:0000256" key="2">
    <source>
        <dbReference type="ARBA" id="ARBA00022670"/>
    </source>
</evidence>
<dbReference type="SUPFAM" id="SSF52743">
    <property type="entry name" value="Subtilisin-like"/>
    <property type="match status" value="1"/>
</dbReference>
<dbReference type="GO" id="GO:0004252">
    <property type="term" value="F:serine-type endopeptidase activity"/>
    <property type="evidence" value="ECO:0007669"/>
    <property type="project" value="UniProtKB-UniRule"/>
</dbReference>
<feature type="active site" description="Charge relay system" evidence="5">
    <location>
        <position position="97"/>
    </location>
</feature>
<sequence length="446" mass="45207">MPVVARALAVLTTLLLSAATQAATVQAQAPRGAVVGAPDGLATMPHARPAPRARAAQASATDPRIAEQWALQGDGPMGAASAWRQTTGGDVRVAIIDSGVDLGHPDLAPNLWTNPGEIPGNGIDDDGNGFVDDVHGYDFVDGDGNPQDLNGHGTHVAGIVAARGGNGLGVAGVAWSAQLMAIRVLDADARGTTTGVAQGIRYAVDNGARIINLSLAGPTPTQELEDAVGYARSHGVLIVAAAGNDGRDLASTPTYPAAFGEDNVLGVSATTPDGGLSSVSDYGTGADLAAPGQDILSTALGGGYEWRTGTSMAAPQVTGALVLLAAARPDLDWQGLRDALLAGTRRDGLPVQTGALDVGAALRAVIPAVAWRDAPAPATLRSSSAAPARRTAARTAKANSTAKVKAKAKAVRAKKARARRAKKARARKAAARRAATSARPRRITRA</sequence>
<evidence type="ECO:0000259" key="9">
    <source>
        <dbReference type="Pfam" id="PF00082"/>
    </source>
</evidence>
<reference evidence="10 11" key="1">
    <citation type="journal article" date="2018" name="J. Microbiol.">
        <title>Baekduia soli gen. nov., sp. nov., a novel bacterium isolated from the soil of Baekdu Mountain and proposal of a novel family name, Baekduiaceae fam. nov.</title>
        <authorList>
            <person name="An D.S."/>
            <person name="Siddiqi M.Z."/>
            <person name="Kim K.H."/>
            <person name="Yu H.S."/>
            <person name="Im W.T."/>
        </authorList>
    </citation>
    <scope>NUCLEOTIDE SEQUENCE [LARGE SCALE GENOMIC DNA]</scope>
    <source>
        <strain evidence="10 11">BR7-21</strain>
    </source>
</reference>
<evidence type="ECO:0000256" key="1">
    <source>
        <dbReference type="ARBA" id="ARBA00011073"/>
    </source>
</evidence>
<evidence type="ECO:0000256" key="7">
    <source>
        <dbReference type="SAM" id="MobiDB-lite"/>
    </source>
</evidence>
<dbReference type="GO" id="GO:0006508">
    <property type="term" value="P:proteolysis"/>
    <property type="evidence" value="ECO:0007669"/>
    <property type="project" value="UniProtKB-KW"/>
</dbReference>
<dbReference type="PROSITE" id="PS51892">
    <property type="entry name" value="SUBTILASE"/>
    <property type="match status" value="1"/>
</dbReference>
<dbReference type="InterPro" id="IPR015500">
    <property type="entry name" value="Peptidase_S8_subtilisin-rel"/>
</dbReference>
<dbReference type="Gene3D" id="3.40.50.200">
    <property type="entry name" value="Peptidase S8/S53 domain"/>
    <property type="match status" value="1"/>
</dbReference>
<dbReference type="InterPro" id="IPR022398">
    <property type="entry name" value="Peptidase_S8_His-AS"/>
</dbReference>
<feature type="chain" id="PRO_5038381198" evidence="8">
    <location>
        <begin position="23"/>
        <end position="446"/>
    </location>
</feature>
<gene>
    <name evidence="10" type="ORF">FSW04_05840</name>
</gene>
<evidence type="ECO:0000313" key="10">
    <source>
        <dbReference type="EMBL" id="QEC47158.1"/>
    </source>
</evidence>
<feature type="region of interest" description="Disordered" evidence="7">
    <location>
        <begin position="378"/>
        <end position="446"/>
    </location>
</feature>
<dbReference type="AlphaFoldDB" id="A0A5B8U2G8"/>
<keyword evidence="4 5" id="KW-0720">Serine protease</keyword>
<feature type="domain" description="Peptidase S8/S53" evidence="9">
    <location>
        <begin position="89"/>
        <end position="342"/>
    </location>
</feature>
<dbReference type="PROSITE" id="PS00138">
    <property type="entry name" value="SUBTILASE_SER"/>
    <property type="match status" value="1"/>
</dbReference>
<dbReference type="InterPro" id="IPR051048">
    <property type="entry name" value="Peptidase_S8/S53_subtilisin"/>
</dbReference>
<dbReference type="CDD" id="cd07473">
    <property type="entry name" value="Peptidases_S8_Subtilisin_like"/>
    <property type="match status" value="1"/>
</dbReference>
<keyword evidence="2 5" id="KW-0645">Protease</keyword>
<organism evidence="10 11">
    <name type="scientific">Baekduia soli</name>
    <dbReference type="NCBI Taxonomy" id="496014"/>
    <lineage>
        <taxon>Bacteria</taxon>
        <taxon>Bacillati</taxon>
        <taxon>Actinomycetota</taxon>
        <taxon>Thermoleophilia</taxon>
        <taxon>Solirubrobacterales</taxon>
        <taxon>Baekduiaceae</taxon>
        <taxon>Baekduia</taxon>
    </lineage>
</organism>
<feature type="active site" description="Charge relay system" evidence="5">
    <location>
        <position position="152"/>
    </location>
</feature>
<evidence type="ECO:0000256" key="5">
    <source>
        <dbReference type="PROSITE-ProRule" id="PRU01240"/>
    </source>
</evidence>
<evidence type="ECO:0000256" key="8">
    <source>
        <dbReference type="SAM" id="SignalP"/>
    </source>
</evidence>
<dbReference type="InterPro" id="IPR023828">
    <property type="entry name" value="Peptidase_S8_Ser-AS"/>
</dbReference>
<keyword evidence="3 5" id="KW-0378">Hydrolase</keyword>
<dbReference type="KEGG" id="bsol:FSW04_05840"/>
<dbReference type="EMBL" id="CP042430">
    <property type="protein sequence ID" value="QEC47158.1"/>
    <property type="molecule type" value="Genomic_DNA"/>
</dbReference>
<evidence type="ECO:0000313" key="11">
    <source>
        <dbReference type="Proteomes" id="UP000321805"/>
    </source>
</evidence>
<dbReference type="PANTHER" id="PTHR43399">
    <property type="entry name" value="SUBTILISIN-RELATED"/>
    <property type="match status" value="1"/>
</dbReference>
<dbReference type="InterPro" id="IPR036852">
    <property type="entry name" value="Peptidase_S8/S53_dom_sf"/>
</dbReference>
<feature type="compositionally biased region" description="Basic residues" evidence="7">
    <location>
        <begin position="404"/>
        <end position="431"/>
    </location>
</feature>
<dbReference type="PROSITE" id="PS00136">
    <property type="entry name" value="SUBTILASE_ASP"/>
    <property type="match status" value="1"/>
</dbReference>
<name>A0A5B8U2G8_9ACTN</name>
<dbReference type="OrthoDB" id="9798386at2"/>
<comment type="similarity">
    <text evidence="1 5 6">Belongs to the peptidase S8 family.</text>
</comment>
<dbReference type="InterPro" id="IPR000209">
    <property type="entry name" value="Peptidase_S8/S53_dom"/>
</dbReference>
<keyword evidence="11" id="KW-1185">Reference proteome</keyword>
<dbReference type="PROSITE" id="PS00137">
    <property type="entry name" value="SUBTILASE_HIS"/>
    <property type="match status" value="1"/>
</dbReference>
<dbReference type="PANTHER" id="PTHR43399:SF4">
    <property type="entry name" value="CELL WALL-ASSOCIATED PROTEASE"/>
    <property type="match status" value="1"/>
</dbReference>
<proteinExistence type="inferred from homology"/>
<keyword evidence="8" id="KW-0732">Signal</keyword>
<evidence type="ECO:0000256" key="3">
    <source>
        <dbReference type="ARBA" id="ARBA00022801"/>
    </source>
</evidence>
<evidence type="ECO:0000256" key="6">
    <source>
        <dbReference type="RuleBase" id="RU003355"/>
    </source>
</evidence>
<accession>A0A5B8U2G8</accession>
<feature type="active site" description="Charge relay system" evidence="5">
    <location>
        <position position="311"/>
    </location>
</feature>
<dbReference type="InterPro" id="IPR034204">
    <property type="entry name" value="PfSUB1-like_cat_dom"/>
</dbReference>
<evidence type="ECO:0000256" key="4">
    <source>
        <dbReference type="ARBA" id="ARBA00022825"/>
    </source>
</evidence>
<feature type="signal peptide" evidence="8">
    <location>
        <begin position="1"/>
        <end position="22"/>
    </location>
</feature>
<feature type="region of interest" description="Disordered" evidence="7">
    <location>
        <begin position="38"/>
        <end position="62"/>
    </location>
</feature>
<dbReference type="InterPro" id="IPR023827">
    <property type="entry name" value="Peptidase_S8_Asp-AS"/>
</dbReference>
<feature type="compositionally biased region" description="Low complexity" evidence="7">
    <location>
        <begin position="378"/>
        <end position="403"/>
    </location>
</feature>
<dbReference type="Proteomes" id="UP000321805">
    <property type="component" value="Chromosome"/>
</dbReference>
<dbReference type="Pfam" id="PF00082">
    <property type="entry name" value="Peptidase_S8"/>
    <property type="match status" value="1"/>
</dbReference>
<dbReference type="PRINTS" id="PR00723">
    <property type="entry name" value="SUBTILISIN"/>
</dbReference>
<feature type="compositionally biased region" description="Low complexity" evidence="7">
    <location>
        <begin position="42"/>
        <end position="62"/>
    </location>
</feature>
<dbReference type="RefSeq" id="WP_146917252.1">
    <property type="nucleotide sequence ID" value="NZ_CP042430.1"/>
</dbReference>
<protein>
    <submittedName>
        <fullName evidence="10">S8 family serine peptidase</fullName>
    </submittedName>
</protein>